<proteinExistence type="predicted"/>
<gene>
    <name evidence="1" type="ORF">METZ01_LOCUS472456</name>
</gene>
<protein>
    <submittedName>
        <fullName evidence="1">Uncharacterized protein</fullName>
    </submittedName>
</protein>
<organism evidence="1">
    <name type="scientific">marine metagenome</name>
    <dbReference type="NCBI Taxonomy" id="408172"/>
    <lineage>
        <taxon>unclassified sequences</taxon>
        <taxon>metagenomes</taxon>
        <taxon>ecological metagenomes</taxon>
    </lineage>
</organism>
<dbReference type="EMBL" id="UINC01200632">
    <property type="protein sequence ID" value="SVE19602.1"/>
    <property type="molecule type" value="Genomic_DNA"/>
</dbReference>
<name>A0A383BI74_9ZZZZ</name>
<dbReference type="AlphaFoldDB" id="A0A383BI74"/>
<dbReference type="InterPro" id="IPR029063">
    <property type="entry name" value="SAM-dependent_MTases_sf"/>
</dbReference>
<sequence length="142" mass="15698">RLYGVVICLFSSIASARGYDELHQSLTCFREHLTPTGIAVVEPFFTPCSWQAGCLTHHINVRDGQTLVRMGCSAVRGSRALLHFHYLIGTAEGIEHVEESHEISLFTEQEMRDAFAEAGFASVKLDAEGLERGLYIARNSAV</sequence>
<feature type="non-terminal residue" evidence="1">
    <location>
        <position position="1"/>
    </location>
</feature>
<evidence type="ECO:0000313" key="1">
    <source>
        <dbReference type="EMBL" id="SVE19602.1"/>
    </source>
</evidence>
<dbReference type="SUPFAM" id="SSF53335">
    <property type="entry name" value="S-adenosyl-L-methionine-dependent methyltransferases"/>
    <property type="match status" value="1"/>
</dbReference>
<reference evidence="1" key="1">
    <citation type="submission" date="2018-05" db="EMBL/GenBank/DDBJ databases">
        <authorList>
            <person name="Lanie J.A."/>
            <person name="Ng W.-L."/>
            <person name="Kazmierczak K.M."/>
            <person name="Andrzejewski T.M."/>
            <person name="Davidsen T.M."/>
            <person name="Wayne K.J."/>
            <person name="Tettelin H."/>
            <person name="Glass J.I."/>
            <person name="Rusch D."/>
            <person name="Podicherti R."/>
            <person name="Tsui H.-C.T."/>
            <person name="Winkler M.E."/>
        </authorList>
    </citation>
    <scope>NUCLEOTIDE SEQUENCE</scope>
</reference>
<dbReference type="Gene3D" id="2.20.130.10">
    <property type="entry name" value="CAC2371-like domains"/>
    <property type="match status" value="1"/>
</dbReference>
<accession>A0A383BI74</accession>